<evidence type="ECO:0000256" key="8">
    <source>
        <dbReference type="PROSITE-ProRule" id="PRU00552"/>
    </source>
</evidence>
<dbReference type="Pfam" id="PF00270">
    <property type="entry name" value="DEAD"/>
    <property type="match status" value="1"/>
</dbReference>
<feature type="domain" description="DEAD-box RNA helicase Q" evidence="14">
    <location>
        <begin position="85"/>
        <end position="114"/>
    </location>
</feature>
<keyword evidence="6 9" id="KW-0067">ATP-binding</keyword>
<dbReference type="EMBL" id="SPUK01000003">
    <property type="protein sequence ID" value="TQV98736.1"/>
    <property type="molecule type" value="Genomic_DNA"/>
</dbReference>
<dbReference type="InterPro" id="IPR000629">
    <property type="entry name" value="RNA-helicase_DEAD-box_CS"/>
</dbReference>
<dbReference type="EC" id="3.6.4.13" evidence="10"/>
<keyword evidence="7 10" id="KW-0694">RNA-binding</keyword>
<dbReference type="PROSITE" id="PS51194">
    <property type="entry name" value="HELICASE_CTER"/>
    <property type="match status" value="1"/>
</dbReference>
<dbReference type="AlphaFoldDB" id="A0A545W7P1"/>
<evidence type="ECO:0000259" key="14">
    <source>
        <dbReference type="PROSITE" id="PS51195"/>
    </source>
</evidence>
<dbReference type="PROSITE" id="PS51192">
    <property type="entry name" value="HELICASE_ATP_BIND_1"/>
    <property type="match status" value="1"/>
</dbReference>
<dbReference type="Proteomes" id="UP000315783">
    <property type="component" value="Unassembled WGS sequence"/>
</dbReference>
<dbReference type="PROSITE" id="PS00039">
    <property type="entry name" value="DEAD_ATP_HELICASE"/>
    <property type="match status" value="1"/>
</dbReference>
<dbReference type="InterPro" id="IPR014001">
    <property type="entry name" value="Helicase_ATP-bd"/>
</dbReference>
<keyword evidence="16" id="KW-1185">Reference proteome</keyword>
<evidence type="ECO:0000313" key="16">
    <source>
        <dbReference type="Proteomes" id="UP000315783"/>
    </source>
</evidence>
<name>A0A545W7P1_9HYPO</name>
<feature type="short sequence motif" description="Q motif" evidence="8">
    <location>
        <begin position="85"/>
        <end position="114"/>
    </location>
</feature>
<keyword evidence="4 9" id="KW-0378">Hydrolase</keyword>
<evidence type="ECO:0000259" key="13">
    <source>
        <dbReference type="PROSITE" id="PS51194"/>
    </source>
</evidence>
<dbReference type="STRING" id="43265.A0A545W7P1"/>
<keyword evidence="5 9" id="KW-0347">Helicase</keyword>
<dbReference type="GO" id="GO:0003723">
    <property type="term" value="F:RNA binding"/>
    <property type="evidence" value="ECO:0007669"/>
    <property type="project" value="UniProtKB-UniRule"/>
</dbReference>
<evidence type="ECO:0000256" key="10">
    <source>
        <dbReference type="RuleBase" id="RU365068"/>
    </source>
</evidence>
<feature type="compositionally biased region" description="Basic and acidic residues" evidence="11">
    <location>
        <begin position="590"/>
        <end position="612"/>
    </location>
</feature>
<sequence length="648" mass="71807">MFRQGLRASTGLARRVLPQAAVAVGRQQRIAAQTIRPSIPSAVSWIAVTQTARLYTNDAAAPATETLAGHQDGRKQNEEWTKQFASLADMGVNETLLRAITKDLGYQTMSPVQAKTIAPALKGTDIVAQAKTGTGKTIAFLLPLLQRMINEDPTLATRSAKYDARSDDIRGIVLSPTRELAEQIADEARRLTRHTGLVVQSAVGGTQKNQMLHKTRREGCHLLVATPGRLHDLLSDERSGLSAPNLAAMVLDEADRMLDVGFERELNAIIDLLPRPNEKVRQTILVSATIPDSVIRLTRSMVRADDFEFVQTISESESLTHDHVNQNVVTVSHISNIFPALFELIDKGITEAKENPDKKPFKAIVYLNTTAMTQLAGELGFAKQRDRSFIRNFAIHSGLSQSARTRAAENFRQSQSAVLFSSDVTARGMDFPDVTHVIQIDCPRDRETYIHRLGRTARQQKDGEGWLLLPAMSRPRTRNLLRGLPLKPNTSLESATFDSASGDAQPPSTAAIQQLYSRMPSHILEDAYRVTIFSSTDKNARDDMVDQMNEWATEGWGWKMPPTVSKGKADRAGFAHTNLNFGPESSSSSDRPRRSDRFGGRDFDRQPRRSSDPFDGMRSNARRSDVGGHGRSRGGFRRNSDRSQESSW</sequence>
<dbReference type="PANTHER" id="PTHR24031">
    <property type="entry name" value="RNA HELICASE"/>
    <property type="match status" value="1"/>
</dbReference>
<evidence type="ECO:0000256" key="11">
    <source>
        <dbReference type="SAM" id="MobiDB-lite"/>
    </source>
</evidence>
<keyword evidence="2" id="KW-0698">rRNA processing</keyword>
<evidence type="ECO:0000256" key="6">
    <source>
        <dbReference type="ARBA" id="ARBA00022840"/>
    </source>
</evidence>
<protein>
    <recommendedName>
        <fullName evidence="10">ATP-dependent RNA helicase</fullName>
        <ecNumber evidence="10">3.6.4.13</ecNumber>
    </recommendedName>
</protein>
<dbReference type="GO" id="GO:0005524">
    <property type="term" value="F:ATP binding"/>
    <property type="evidence" value="ECO:0007669"/>
    <property type="project" value="UniProtKB-UniRule"/>
</dbReference>
<dbReference type="Pfam" id="PF00271">
    <property type="entry name" value="Helicase_C"/>
    <property type="match status" value="1"/>
</dbReference>
<dbReference type="GO" id="GO:0006364">
    <property type="term" value="P:rRNA processing"/>
    <property type="evidence" value="ECO:0007669"/>
    <property type="project" value="UniProtKB-KW"/>
</dbReference>
<dbReference type="SUPFAM" id="SSF52540">
    <property type="entry name" value="P-loop containing nucleoside triphosphate hydrolases"/>
    <property type="match status" value="2"/>
</dbReference>
<gene>
    <name evidence="15" type="ORF">IF1G_02816</name>
</gene>
<keyword evidence="3 9" id="KW-0547">Nucleotide-binding</keyword>
<dbReference type="InterPro" id="IPR001650">
    <property type="entry name" value="Helicase_C-like"/>
</dbReference>
<dbReference type="InterPro" id="IPR011545">
    <property type="entry name" value="DEAD/DEAH_box_helicase_dom"/>
</dbReference>
<comment type="subcellular location">
    <subcellularLocation>
        <location evidence="1">Nucleus</location>
        <location evidence="1">Nucleolus</location>
    </subcellularLocation>
</comment>
<dbReference type="GO" id="GO:0005730">
    <property type="term" value="C:nucleolus"/>
    <property type="evidence" value="ECO:0007669"/>
    <property type="project" value="UniProtKB-SubCell"/>
</dbReference>
<evidence type="ECO:0000256" key="5">
    <source>
        <dbReference type="ARBA" id="ARBA00022806"/>
    </source>
</evidence>
<evidence type="ECO:0000256" key="4">
    <source>
        <dbReference type="ARBA" id="ARBA00022801"/>
    </source>
</evidence>
<dbReference type="Gene3D" id="3.40.50.300">
    <property type="entry name" value="P-loop containing nucleotide triphosphate hydrolases"/>
    <property type="match status" value="2"/>
</dbReference>
<dbReference type="GO" id="GO:0016787">
    <property type="term" value="F:hydrolase activity"/>
    <property type="evidence" value="ECO:0007669"/>
    <property type="project" value="UniProtKB-KW"/>
</dbReference>
<dbReference type="CDD" id="cd18787">
    <property type="entry name" value="SF2_C_DEAD"/>
    <property type="match status" value="1"/>
</dbReference>
<comment type="catalytic activity">
    <reaction evidence="10">
        <text>ATP + H2O = ADP + phosphate + H(+)</text>
        <dbReference type="Rhea" id="RHEA:13065"/>
        <dbReference type="ChEBI" id="CHEBI:15377"/>
        <dbReference type="ChEBI" id="CHEBI:15378"/>
        <dbReference type="ChEBI" id="CHEBI:30616"/>
        <dbReference type="ChEBI" id="CHEBI:43474"/>
        <dbReference type="ChEBI" id="CHEBI:456216"/>
        <dbReference type="EC" id="3.6.4.13"/>
    </reaction>
</comment>
<comment type="caution">
    <text evidence="15">The sequence shown here is derived from an EMBL/GenBank/DDBJ whole genome shotgun (WGS) entry which is preliminary data.</text>
</comment>
<dbReference type="InterPro" id="IPR014014">
    <property type="entry name" value="RNA_helicase_DEAD_Q_motif"/>
</dbReference>
<feature type="compositionally biased region" description="Basic and acidic residues" evidence="11">
    <location>
        <begin position="638"/>
        <end position="648"/>
    </location>
</feature>
<dbReference type="SMART" id="SM00487">
    <property type="entry name" value="DEXDc"/>
    <property type="match status" value="1"/>
</dbReference>
<organism evidence="15 16">
    <name type="scientific">Cordyceps javanica</name>
    <dbReference type="NCBI Taxonomy" id="43265"/>
    <lineage>
        <taxon>Eukaryota</taxon>
        <taxon>Fungi</taxon>
        <taxon>Dikarya</taxon>
        <taxon>Ascomycota</taxon>
        <taxon>Pezizomycotina</taxon>
        <taxon>Sordariomycetes</taxon>
        <taxon>Hypocreomycetidae</taxon>
        <taxon>Hypocreales</taxon>
        <taxon>Cordycipitaceae</taxon>
        <taxon>Cordyceps</taxon>
    </lineage>
</organism>
<dbReference type="OrthoDB" id="193716at2759"/>
<feature type="region of interest" description="Disordered" evidence="11">
    <location>
        <begin position="574"/>
        <end position="648"/>
    </location>
</feature>
<dbReference type="InterPro" id="IPR027417">
    <property type="entry name" value="P-loop_NTPase"/>
</dbReference>
<comment type="similarity">
    <text evidence="9">Belongs to the DEAD box helicase family.</text>
</comment>
<proteinExistence type="inferred from homology"/>
<evidence type="ECO:0000313" key="15">
    <source>
        <dbReference type="EMBL" id="TQV98736.1"/>
    </source>
</evidence>
<accession>A0A545W7P1</accession>
<comment type="function">
    <text evidence="10">RNA helicase.</text>
</comment>
<evidence type="ECO:0000256" key="7">
    <source>
        <dbReference type="ARBA" id="ARBA00022884"/>
    </source>
</evidence>
<evidence type="ECO:0000256" key="2">
    <source>
        <dbReference type="ARBA" id="ARBA00022552"/>
    </source>
</evidence>
<evidence type="ECO:0000256" key="3">
    <source>
        <dbReference type="ARBA" id="ARBA00022741"/>
    </source>
</evidence>
<evidence type="ECO:0000256" key="1">
    <source>
        <dbReference type="ARBA" id="ARBA00004604"/>
    </source>
</evidence>
<dbReference type="PROSITE" id="PS51195">
    <property type="entry name" value="Q_MOTIF"/>
    <property type="match status" value="1"/>
</dbReference>
<dbReference type="SMART" id="SM00490">
    <property type="entry name" value="HELICc"/>
    <property type="match status" value="1"/>
</dbReference>
<feature type="domain" description="Helicase C-terminal" evidence="13">
    <location>
        <begin position="344"/>
        <end position="505"/>
    </location>
</feature>
<feature type="domain" description="Helicase ATP-binding" evidence="12">
    <location>
        <begin position="117"/>
        <end position="308"/>
    </location>
</feature>
<reference evidence="15 16" key="1">
    <citation type="journal article" date="2019" name="Appl. Microbiol. Biotechnol.">
        <title>Genome sequence of Isaria javanica and comparative genome analysis insights into family S53 peptidase evolution in fungal entomopathogens.</title>
        <authorList>
            <person name="Lin R."/>
            <person name="Zhang X."/>
            <person name="Xin B."/>
            <person name="Zou M."/>
            <person name="Gao Y."/>
            <person name="Qin F."/>
            <person name="Hu Q."/>
            <person name="Xie B."/>
            <person name="Cheng X."/>
        </authorList>
    </citation>
    <scope>NUCLEOTIDE SEQUENCE [LARGE SCALE GENOMIC DNA]</scope>
    <source>
        <strain evidence="15 16">IJ1G</strain>
    </source>
</reference>
<comment type="domain">
    <text evidence="10">The Q motif is unique to and characteristic of the DEAD box family of RNA helicases and controls ATP binding and hydrolysis.</text>
</comment>
<dbReference type="GO" id="GO:0003724">
    <property type="term" value="F:RNA helicase activity"/>
    <property type="evidence" value="ECO:0007669"/>
    <property type="project" value="UniProtKB-EC"/>
</dbReference>
<evidence type="ECO:0000259" key="12">
    <source>
        <dbReference type="PROSITE" id="PS51192"/>
    </source>
</evidence>
<evidence type="ECO:0000256" key="9">
    <source>
        <dbReference type="RuleBase" id="RU000492"/>
    </source>
</evidence>